<dbReference type="Proteomes" id="UP001151002">
    <property type="component" value="Unassembled WGS sequence"/>
</dbReference>
<gene>
    <name evidence="1" type="ORF">OWR29_04140</name>
</gene>
<sequence>MRLQIAVIGPNAEASQQDLDDATYIGREIAGRGAILLTGGLGGVMRAATEGAVDNGGTAVSLAPGSDHRHSLDQNPKATVVVPTGIGQMRNVLLVQSAHAVIAVGCNWGTVTEIGFAMRDEKVLVCLRPWRIEAEQPRIAQTAQEAVEAVFDELRRIR</sequence>
<dbReference type="PANTHER" id="PTHR43393">
    <property type="entry name" value="CYTOKININ RIBOSIDE 5'-MONOPHOSPHATE PHOSPHORIBOHYDROLASE"/>
    <property type="match status" value="1"/>
</dbReference>
<dbReference type="PANTHER" id="PTHR43393:SF3">
    <property type="entry name" value="LYSINE DECARBOXYLASE-LIKE PROTEIN"/>
    <property type="match status" value="1"/>
</dbReference>
<dbReference type="InterPro" id="IPR052341">
    <property type="entry name" value="LOG_family_nucleotidases"/>
</dbReference>
<reference evidence="1" key="1">
    <citation type="submission" date="2022-11" db="EMBL/GenBank/DDBJ databases">
        <authorList>
            <person name="Somphong A."/>
            <person name="Phongsopitanun W."/>
        </authorList>
    </citation>
    <scope>NUCLEOTIDE SEQUENCE</scope>
    <source>
        <strain evidence="1">Pm04-4</strain>
    </source>
</reference>
<organism evidence="1 2">
    <name type="scientific">Paractinoplanes pyxinae</name>
    <dbReference type="NCBI Taxonomy" id="2997416"/>
    <lineage>
        <taxon>Bacteria</taxon>
        <taxon>Bacillati</taxon>
        <taxon>Actinomycetota</taxon>
        <taxon>Actinomycetes</taxon>
        <taxon>Micromonosporales</taxon>
        <taxon>Micromonosporaceae</taxon>
        <taxon>Paractinoplanes</taxon>
    </lineage>
</organism>
<dbReference type="RefSeq" id="WP_267561011.1">
    <property type="nucleotide sequence ID" value="NZ_JAPNTZ010000001.1"/>
</dbReference>
<dbReference type="Pfam" id="PF18306">
    <property type="entry name" value="LDcluster4"/>
    <property type="match status" value="1"/>
</dbReference>
<proteinExistence type="predicted"/>
<evidence type="ECO:0000313" key="1">
    <source>
        <dbReference type="EMBL" id="MCY1137177.1"/>
    </source>
</evidence>
<keyword evidence="2" id="KW-1185">Reference proteome</keyword>
<dbReference type="InterPro" id="IPR041164">
    <property type="entry name" value="LDcluster4"/>
</dbReference>
<dbReference type="SUPFAM" id="SSF102405">
    <property type="entry name" value="MCP/YpsA-like"/>
    <property type="match status" value="1"/>
</dbReference>
<dbReference type="EMBL" id="JAPNTZ010000001">
    <property type="protein sequence ID" value="MCY1137177.1"/>
    <property type="molecule type" value="Genomic_DNA"/>
</dbReference>
<evidence type="ECO:0000313" key="2">
    <source>
        <dbReference type="Proteomes" id="UP001151002"/>
    </source>
</evidence>
<name>A0ABT4ASP0_9ACTN</name>
<comment type="caution">
    <text evidence="1">The sequence shown here is derived from an EMBL/GenBank/DDBJ whole genome shotgun (WGS) entry which is preliminary data.</text>
</comment>
<accession>A0ABT4ASP0</accession>
<protein>
    <submittedName>
        <fullName evidence="1">Dethiobiotin synthetase</fullName>
    </submittedName>
</protein>
<dbReference type="Gene3D" id="3.40.50.450">
    <property type="match status" value="1"/>
</dbReference>